<dbReference type="EMBL" id="MNCJ02000320">
    <property type="protein sequence ID" value="KAF5804707.1"/>
    <property type="molecule type" value="Genomic_DNA"/>
</dbReference>
<evidence type="ECO:0000256" key="11">
    <source>
        <dbReference type="SAM" id="Phobius"/>
    </source>
</evidence>
<dbReference type="Pfam" id="PF00060">
    <property type="entry name" value="Lig_chan"/>
    <property type="match status" value="1"/>
</dbReference>
<proteinExistence type="predicted"/>
<reference evidence="13" key="3">
    <citation type="submission" date="2020-06" db="EMBL/GenBank/DDBJ databases">
        <title>Helianthus annuus Genome sequencing and assembly Release 2.</title>
        <authorList>
            <person name="Gouzy J."/>
            <person name="Langlade N."/>
            <person name="Munos S."/>
        </authorList>
    </citation>
    <scope>NUCLEOTIDE SEQUENCE</scope>
    <source>
        <tissue evidence="13">Leaves</tissue>
    </source>
</reference>
<dbReference type="Pfam" id="PF10613">
    <property type="entry name" value="Lig_chan-Glu_bd"/>
    <property type="match status" value="1"/>
</dbReference>
<evidence type="ECO:0000256" key="2">
    <source>
        <dbReference type="ARBA" id="ARBA00022448"/>
    </source>
</evidence>
<dbReference type="EMBL" id="CM007894">
    <property type="protein sequence ID" value="OTG24429.1"/>
    <property type="molecule type" value="Genomic_DNA"/>
</dbReference>
<sequence>MDIRKRFMFFHFFVIFILLTCDSHLPSEFMTTSSATTKESSGKFSSIHMTRWIQEQINGTVNICSDILGTKWKNDFKKTHNQCRTLKVWVPKKTVFTEFVNVNDNGELKGGFSIAIFCLVLQEVPFRIQPVFVPLVDEMGRSRDSYDELVQKIENKSCEAVAGDITITANRTEYVDFTVPYMSSEIYMLVPAAQKWNQSLVTLLRPFSPRLWLTIIGASLFIGIAIGILEYRVGNPEFNVPFYQKLVMIIWFPLSTFFFDEGRIQNRCSKIVLVIWLTTIFIVIQIFTACLSSWLVVNQLQPKVPKQYHVVGYQTGSCVADFANDRAQCPSTIDRLHPLSSMDDYKNVLDKGMVDAIFDELPYVELFIAKYGDNYMKVGPLAAEPGLGFAFSRGSPLQPDFSRAVVKVIGSPDMTQAKKEYLGIQTPLPAQAQPADSFPQSLDVHSFFLLFIFMGLATIMVIIYSEIYLMRTTAPIFPVISRLVKLSVQTSPANSTQVVEMSSSDQ</sequence>
<feature type="transmembrane region" description="Helical" evidence="11">
    <location>
        <begin position="444"/>
        <end position="464"/>
    </location>
</feature>
<name>A0A251UMZ7_HELAN</name>
<keyword evidence="15" id="KW-1185">Reference proteome</keyword>
<organism evidence="14 15">
    <name type="scientific">Helianthus annuus</name>
    <name type="common">Common sunflower</name>
    <dbReference type="NCBI Taxonomy" id="4232"/>
    <lineage>
        <taxon>Eukaryota</taxon>
        <taxon>Viridiplantae</taxon>
        <taxon>Streptophyta</taxon>
        <taxon>Embryophyta</taxon>
        <taxon>Tracheophyta</taxon>
        <taxon>Spermatophyta</taxon>
        <taxon>Magnoliopsida</taxon>
        <taxon>eudicotyledons</taxon>
        <taxon>Gunneridae</taxon>
        <taxon>Pentapetalae</taxon>
        <taxon>asterids</taxon>
        <taxon>campanulids</taxon>
        <taxon>Asterales</taxon>
        <taxon>Asteraceae</taxon>
        <taxon>Asteroideae</taxon>
        <taxon>Heliantheae alliance</taxon>
        <taxon>Heliantheae</taxon>
        <taxon>Helianthus</taxon>
    </lineage>
</organism>
<dbReference type="SMART" id="SM00079">
    <property type="entry name" value="PBPe"/>
    <property type="match status" value="1"/>
</dbReference>
<keyword evidence="7 14" id="KW-0675">Receptor</keyword>
<evidence type="ECO:0000256" key="6">
    <source>
        <dbReference type="ARBA" id="ARBA00023136"/>
    </source>
</evidence>
<evidence type="ECO:0000256" key="3">
    <source>
        <dbReference type="ARBA" id="ARBA00022692"/>
    </source>
</evidence>
<dbReference type="Gene3D" id="1.10.287.70">
    <property type="match status" value="1"/>
</dbReference>
<evidence type="ECO:0000313" key="13">
    <source>
        <dbReference type="EMBL" id="KAF5804707.1"/>
    </source>
</evidence>
<evidence type="ECO:0000256" key="1">
    <source>
        <dbReference type="ARBA" id="ARBA00004141"/>
    </source>
</evidence>
<dbReference type="Gene3D" id="3.40.190.10">
    <property type="entry name" value="Periplasmic binding protein-like II"/>
    <property type="match status" value="1"/>
</dbReference>
<keyword evidence="9" id="KW-1071">Ligand-gated ion channel</keyword>
<evidence type="ECO:0000256" key="7">
    <source>
        <dbReference type="ARBA" id="ARBA00023170"/>
    </source>
</evidence>
<feature type="transmembrane region" description="Helical" evidence="11">
    <location>
        <begin position="211"/>
        <end position="229"/>
    </location>
</feature>
<dbReference type="Proteomes" id="UP000215914">
    <property type="component" value="Chromosome 5"/>
</dbReference>
<comment type="subcellular location">
    <subcellularLocation>
        <location evidence="1">Membrane</location>
        <topology evidence="1">Multi-pass membrane protein</topology>
    </subcellularLocation>
</comment>
<keyword evidence="8" id="KW-0325">Glycoprotein</keyword>
<feature type="transmembrane region" description="Helical" evidence="11">
    <location>
        <begin position="6"/>
        <end position="25"/>
    </location>
</feature>
<dbReference type="GO" id="GO:0005886">
    <property type="term" value="C:plasma membrane"/>
    <property type="evidence" value="ECO:0000318"/>
    <property type="project" value="GO_Central"/>
</dbReference>
<protein>
    <submittedName>
        <fullName evidence="13 14">Ionotropic glutamate receptor, metazoa</fullName>
    </submittedName>
</protein>
<evidence type="ECO:0000256" key="8">
    <source>
        <dbReference type="ARBA" id="ARBA00023180"/>
    </source>
</evidence>
<evidence type="ECO:0000256" key="5">
    <source>
        <dbReference type="ARBA" id="ARBA00023065"/>
    </source>
</evidence>
<dbReference type="InterPro" id="IPR001320">
    <property type="entry name" value="Iontro_rcpt_C"/>
</dbReference>
<feature type="transmembrane region" description="Helical" evidence="11">
    <location>
        <begin position="241"/>
        <end position="259"/>
    </location>
</feature>
<evidence type="ECO:0000259" key="12">
    <source>
        <dbReference type="SMART" id="SM00079"/>
    </source>
</evidence>
<dbReference type="InParanoid" id="A0A251UMZ7"/>
<evidence type="ECO:0000256" key="10">
    <source>
        <dbReference type="ARBA" id="ARBA00023303"/>
    </source>
</evidence>
<dbReference type="PANTHER" id="PTHR18966">
    <property type="entry name" value="IONOTROPIC GLUTAMATE RECEPTOR"/>
    <property type="match status" value="1"/>
</dbReference>
<keyword evidence="4 11" id="KW-1133">Transmembrane helix</keyword>
<keyword evidence="2" id="KW-0813">Transport</keyword>
<gene>
    <name evidence="14" type="ORF">HannXRQ_Chr05g0136611</name>
    <name evidence="13" type="ORF">HanXRQr2_Chr05g0200301</name>
</gene>
<dbReference type="OMA" id="CENNASG"/>
<evidence type="ECO:0000313" key="14">
    <source>
        <dbReference type="EMBL" id="OTG24429.1"/>
    </source>
</evidence>
<dbReference type="SUPFAM" id="SSF53850">
    <property type="entry name" value="Periplasmic binding protein-like II"/>
    <property type="match status" value="1"/>
</dbReference>
<accession>A0A251UMZ7</accession>
<dbReference type="OrthoDB" id="5984008at2759"/>
<reference evidence="14" key="2">
    <citation type="submission" date="2017-02" db="EMBL/GenBank/DDBJ databases">
        <title>Sunflower complete genome.</title>
        <authorList>
            <person name="Langlade N."/>
            <person name="Munos S."/>
        </authorList>
    </citation>
    <scope>NUCLEOTIDE SEQUENCE [LARGE SCALE GENOMIC DNA]</scope>
    <source>
        <tissue evidence="14">Leaves</tissue>
    </source>
</reference>
<keyword evidence="5" id="KW-0406">Ion transport</keyword>
<keyword evidence="10" id="KW-0407">Ion channel</keyword>
<feature type="domain" description="Ionotropic glutamate receptor C-terminal" evidence="12">
    <location>
        <begin position="85"/>
        <end position="424"/>
    </location>
</feature>
<reference evidence="13 15" key="1">
    <citation type="journal article" date="2017" name="Nature">
        <title>The sunflower genome provides insights into oil metabolism, flowering and Asterid evolution.</title>
        <authorList>
            <person name="Badouin H."/>
            <person name="Gouzy J."/>
            <person name="Grassa C.J."/>
            <person name="Murat F."/>
            <person name="Staton S.E."/>
            <person name="Cottret L."/>
            <person name="Lelandais-Briere C."/>
            <person name="Owens G.L."/>
            <person name="Carrere S."/>
            <person name="Mayjonade B."/>
            <person name="Legrand L."/>
            <person name="Gill N."/>
            <person name="Kane N.C."/>
            <person name="Bowers J.E."/>
            <person name="Hubner S."/>
            <person name="Bellec A."/>
            <person name="Berard A."/>
            <person name="Berges H."/>
            <person name="Blanchet N."/>
            <person name="Boniface M.C."/>
            <person name="Brunel D."/>
            <person name="Catrice O."/>
            <person name="Chaidir N."/>
            <person name="Claudel C."/>
            <person name="Donnadieu C."/>
            <person name="Faraut T."/>
            <person name="Fievet G."/>
            <person name="Helmstetter N."/>
            <person name="King M."/>
            <person name="Knapp S.J."/>
            <person name="Lai Z."/>
            <person name="Le Paslier M.C."/>
            <person name="Lippi Y."/>
            <person name="Lorenzon L."/>
            <person name="Mandel J.R."/>
            <person name="Marage G."/>
            <person name="Marchand G."/>
            <person name="Marquand E."/>
            <person name="Bret-Mestries E."/>
            <person name="Morien E."/>
            <person name="Nambeesan S."/>
            <person name="Nguyen T."/>
            <person name="Pegot-Espagnet P."/>
            <person name="Pouilly N."/>
            <person name="Raftis F."/>
            <person name="Sallet E."/>
            <person name="Schiex T."/>
            <person name="Thomas J."/>
            <person name="Vandecasteele C."/>
            <person name="Vares D."/>
            <person name="Vear F."/>
            <person name="Vautrin S."/>
            <person name="Crespi M."/>
            <person name="Mangin B."/>
            <person name="Burke J.M."/>
            <person name="Salse J."/>
            <person name="Munos S."/>
            <person name="Vincourt P."/>
            <person name="Rieseberg L.H."/>
            <person name="Langlade N.B."/>
        </authorList>
    </citation>
    <scope>NUCLEOTIDE SEQUENCE [LARGE SCALE GENOMIC DNA]</scope>
    <source>
        <strain evidence="15">cv. SF193</strain>
        <tissue evidence="13">Leaves</tissue>
    </source>
</reference>
<evidence type="ECO:0000313" key="15">
    <source>
        <dbReference type="Proteomes" id="UP000215914"/>
    </source>
</evidence>
<feature type="transmembrane region" description="Helical" evidence="11">
    <location>
        <begin position="271"/>
        <end position="297"/>
    </location>
</feature>
<dbReference type="GO" id="GO:0015276">
    <property type="term" value="F:ligand-gated monoatomic ion channel activity"/>
    <property type="evidence" value="ECO:0000318"/>
    <property type="project" value="GO_Central"/>
</dbReference>
<dbReference type="AlphaFoldDB" id="A0A251UMZ7"/>
<evidence type="ECO:0000256" key="9">
    <source>
        <dbReference type="ARBA" id="ARBA00023286"/>
    </source>
</evidence>
<dbReference type="InterPro" id="IPR019594">
    <property type="entry name" value="Glu/Gly-bd"/>
</dbReference>
<keyword evidence="3 11" id="KW-0812">Transmembrane</keyword>
<dbReference type="GO" id="GO:0038023">
    <property type="term" value="F:signaling receptor activity"/>
    <property type="evidence" value="ECO:0000318"/>
    <property type="project" value="GO_Central"/>
</dbReference>
<dbReference type="Gramene" id="mRNA:HanXRQr2_Chr05g0200301">
    <property type="protein sequence ID" value="mRNA:HanXRQr2_Chr05g0200301"/>
    <property type="gene ID" value="HanXRQr2_Chr05g0200301"/>
</dbReference>
<dbReference type="InterPro" id="IPR015683">
    <property type="entry name" value="Ionotropic_Glu_rcpt"/>
</dbReference>
<keyword evidence="6 11" id="KW-0472">Membrane</keyword>
<evidence type="ECO:0000256" key="4">
    <source>
        <dbReference type="ARBA" id="ARBA00022989"/>
    </source>
</evidence>